<dbReference type="PROSITE" id="PS51885">
    <property type="entry name" value="NEPRILYSIN"/>
    <property type="match status" value="1"/>
</dbReference>
<dbReference type="Pfam" id="PF01431">
    <property type="entry name" value="Peptidase_M13"/>
    <property type="match status" value="1"/>
</dbReference>
<dbReference type="EMBL" id="JBGBPQ010000006">
    <property type="protein sequence ID" value="KAL1523279.1"/>
    <property type="molecule type" value="Genomic_DNA"/>
</dbReference>
<comment type="caution">
    <text evidence="10">The sequence shown here is derived from an EMBL/GenBank/DDBJ whole genome shotgun (WGS) entry which is preliminary data.</text>
</comment>
<dbReference type="Gene3D" id="1.10.1380.10">
    <property type="entry name" value="Neutral endopeptidase , domain2"/>
    <property type="match status" value="1"/>
</dbReference>
<organism evidence="10 11">
    <name type="scientific">Prymnesium parvum</name>
    <name type="common">Toxic golden alga</name>
    <dbReference type="NCBI Taxonomy" id="97485"/>
    <lineage>
        <taxon>Eukaryota</taxon>
        <taxon>Haptista</taxon>
        <taxon>Haptophyta</taxon>
        <taxon>Prymnesiophyceae</taxon>
        <taxon>Prymnesiales</taxon>
        <taxon>Prymnesiaceae</taxon>
        <taxon>Prymnesium</taxon>
    </lineage>
</organism>
<dbReference type="InterPro" id="IPR042089">
    <property type="entry name" value="Peptidase_M13_dom_2"/>
</dbReference>
<evidence type="ECO:0000256" key="3">
    <source>
        <dbReference type="ARBA" id="ARBA00022670"/>
    </source>
</evidence>
<evidence type="ECO:0000313" key="11">
    <source>
        <dbReference type="Proteomes" id="UP001515480"/>
    </source>
</evidence>
<dbReference type="GO" id="GO:0005886">
    <property type="term" value="C:plasma membrane"/>
    <property type="evidence" value="ECO:0007669"/>
    <property type="project" value="TreeGrafter"/>
</dbReference>
<dbReference type="InterPro" id="IPR018497">
    <property type="entry name" value="Peptidase_M13_C"/>
</dbReference>
<evidence type="ECO:0000313" key="10">
    <source>
        <dbReference type="EMBL" id="KAL1523279.1"/>
    </source>
</evidence>
<accession>A0AB34JNN3</accession>
<dbReference type="Pfam" id="PF05649">
    <property type="entry name" value="Peptidase_M13_N"/>
    <property type="match status" value="1"/>
</dbReference>
<dbReference type="SUPFAM" id="SSF55486">
    <property type="entry name" value="Metalloproteases ('zincins'), catalytic domain"/>
    <property type="match status" value="1"/>
</dbReference>
<dbReference type="Gene3D" id="3.40.390.10">
    <property type="entry name" value="Collagenase (Catalytic Domain)"/>
    <property type="match status" value="1"/>
</dbReference>
<evidence type="ECO:0000256" key="5">
    <source>
        <dbReference type="ARBA" id="ARBA00022801"/>
    </source>
</evidence>
<keyword evidence="7" id="KW-0482">Metalloprotease</keyword>
<sequence length="684" mass="76008">MAEGAACPCCSNPWAQPAGSYLLACSTCTEDDKGVAGIDHTNFDTSTAPSSNFYQHANGNWMATHPIPPEYPAWNTFISLHDTNLGRLKDLLEALPPPPAGAATTDEEKVAAYWSSVMDEAAIEAAGLAPLQPVLDACDLAATDKTAAIAALHAQFGVNVLFAATEGPDDKKSEWTLLQLQQAGLGLPDRDYYFDEDKADKRKLYEEHVAQMLTLAGEEEGAASAQAAAVLKLETSLAGAHMTRAERRDPDSVYNKMSCAKLAALVKGGIDWKRYLELIGKPAPSAVNCDSPPALAAASRLLESSSAEEMRAYLRWHAIHSCAKHLPQKFVDCDFEFYAKALQGQKEQKPRWKRAMGFIEQALGEAIGKIYVSKYFAEDAKKRALETVECVRQALEKRLNEVEWMGASTRQRAIEKMNEFRVKIGYPDEWIDYSKLQVVQGDHLGNVLRSRAFEHAREMGFADAPTDRSRWLMLPQQINAYYHPNLNEIVFPAAILQPPFFDAEADDAVNFGAMGAVVGHEMTHGFDDQGRQYDHKGNLNDWWEPADAAEYERRAAVQVEQASKFKVHDKELNGKLTCGENIADLGGLKLSYSALLAKLEKQQAPPALINGLTPKQRFFLSWAQVWRENTTKERSLQLVTIDPHGPNEYRVNGPLSNMREFHEAFSVAEGDRMYLPPEDRVDIW</sequence>
<evidence type="ECO:0000256" key="2">
    <source>
        <dbReference type="ARBA" id="ARBA00007357"/>
    </source>
</evidence>
<dbReference type="PANTHER" id="PTHR11733:SF167">
    <property type="entry name" value="FI17812P1-RELATED"/>
    <property type="match status" value="1"/>
</dbReference>
<feature type="domain" description="Peptidase M13 C-terminal" evidence="8">
    <location>
        <begin position="479"/>
        <end position="681"/>
    </location>
</feature>
<keyword evidence="5" id="KW-0378">Hydrolase</keyword>
<dbReference type="GO" id="GO:0046872">
    <property type="term" value="F:metal ion binding"/>
    <property type="evidence" value="ECO:0007669"/>
    <property type="project" value="UniProtKB-KW"/>
</dbReference>
<keyword evidence="6" id="KW-0862">Zinc</keyword>
<dbReference type="InterPro" id="IPR000718">
    <property type="entry name" value="Peptidase_M13"/>
</dbReference>
<evidence type="ECO:0000256" key="4">
    <source>
        <dbReference type="ARBA" id="ARBA00022723"/>
    </source>
</evidence>
<dbReference type="InterPro" id="IPR024079">
    <property type="entry name" value="MetalloPept_cat_dom_sf"/>
</dbReference>
<dbReference type="GO" id="GO:0016485">
    <property type="term" value="P:protein processing"/>
    <property type="evidence" value="ECO:0007669"/>
    <property type="project" value="TreeGrafter"/>
</dbReference>
<dbReference type="InterPro" id="IPR008753">
    <property type="entry name" value="Peptidase_M13_N"/>
</dbReference>
<dbReference type="CDD" id="cd08662">
    <property type="entry name" value="M13"/>
    <property type="match status" value="1"/>
</dbReference>
<evidence type="ECO:0000256" key="6">
    <source>
        <dbReference type="ARBA" id="ARBA00022833"/>
    </source>
</evidence>
<keyword evidence="11" id="KW-1185">Reference proteome</keyword>
<gene>
    <name evidence="10" type="ORF">AB1Y20_018229</name>
</gene>
<evidence type="ECO:0008006" key="12">
    <source>
        <dbReference type="Google" id="ProtNLM"/>
    </source>
</evidence>
<name>A0AB34JNN3_PRYPA</name>
<proteinExistence type="inferred from homology"/>
<keyword evidence="4" id="KW-0479">Metal-binding</keyword>
<dbReference type="Proteomes" id="UP001515480">
    <property type="component" value="Unassembled WGS sequence"/>
</dbReference>
<dbReference type="GO" id="GO:0004222">
    <property type="term" value="F:metalloendopeptidase activity"/>
    <property type="evidence" value="ECO:0007669"/>
    <property type="project" value="InterPro"/>
</dbReference>
<dbReference type="PANTHER" id="PTHR11733">
    <property type="entry name" value="ZINC METALLOPROTEASE FAMILY M13 NEPRILYSIN-RELATED"/>
    <property type="match status" value="1"/>
</dbReference>
<comment type="cofactor">
    <cofactor evidence="1">
        <name>Zn(2+)</name>
        <dbReference type="ChEBI" id="CHEBI:29105"/>
    </cofactor>
</comment>
<evidence type="ECO:0000256" key="7">
    <source>
        <dbReference type="ARBA" id="ARBA00023049"/>
    </source>
</evidence>
<evidence type="ECO:0000256" key="1">
    <source>
        <dbReference type="ARBA" id="ARBA00001947"/>
    </source>
</evidence>
<protein>
    <recommendedName>
        <fullName evidence="12">Endothelin-converting enzyme 1</fullName>
    </recommendedName>
</protein>
<evidence type="ECO:0000259" key="8">
    <source>
        <dbReference type="Pfam" id="PF01431"/>
    </source>
</evidence>
<evidence type="ECO:0000259" key="9">
    <source>
        <dbReference type="Pfam" id="PF05649"/>
    </source>
</evidence>
<keyword evidence="3" id="KW-0645">Protease</keyword>
<comment type="similarity">
    <text evidence="2">Belongs to the peptidase M13 family.</text>
</comment>
<dbReference type="AlphaFoldDB" id="A0AB34JNN3"/>
<feature type="domain" description="Peptidase M13 N-terminal" evidence="9">
    <location>
        <begin position="49"/>
        <end position="427"/>
    </location>
</feature>
<dbReference type="PRINTS" id="PR00786">
    <property type="entry name" value="NEPRILYSIN"/>
</dbReference>
<reference evidence="10 11" key="1">
    <citation type="journal article" date="2024" name="Science">
        <title>Giant polyketide synthase enzymes in the biosynthesis of giant marine polyether toxins.</title>
        <authorList>
            <person name="Fallon T.R."/>
            <person name="Shende V.V."/>
            <person name="Wierzbicki I.H."/>
            <person name="Pendleton A.L."/>
            <person name="Watervoot N.F."/>
            <person name="Auber R.P."/>
            <person name="Gonzalez D.J."/>
            <person name="Wisecaver J.H."/>
            <person name="Moore B.S."/>
        </authorList>
    </citation>
    <scope>NUCLEOTIDE SEQUENCE [LARGE SCALE GENOMIC DNA]</scope>
    <source>
        <strain evidence="10 11">12B1</strain>
    </source>
</reference>